<sequence length="252" mass="28288">MAQHFGIDVRRFPECALEYRLVQLLSRYRVGAVVDVGANRGQYGAMLRRFGYRGRITSFEPLSGPFEDLRRRSAADGLWTAFPYAIGDEDATVTVNVAGNDEASSSVLPMLPRHREACPESGYVDRQEVTQRRLDALWPQLTRPEERVFLKLDVQGYEEAVLRGAGDCVKECTGMQMELSCVPLYEGGLQFSRALDLVQRRYGLTLMGLMPGFTDPRTGQMLQCDAVFFRDGVHPASAAEQVPETRSSQPQW</sequence>
<feature type="domain" description="Methyltransferase FkbM" evidence="1">
    <location>
        <begin position="35"/>
        <end position="199"/>
    </location>
</feature>
<dbReference type="PANTHER" id="PTHR36973:SF4">
    <property type="entry name" value="NODULATION PROTEIN"/>
    <property type="match status" value="1"/>
</dbReference>
<keyword evidence="3" id="KW-1185">Reference proteome</keyword>
<dbReference type="PANTHER" id="PTHR36973">
    <property type="entry name" value="SLL1456 PROTEIN-RELATED"/>
    <property type="match status" value="1"/>
</dbReference>
<keyword evidence="2" id="KW-0489">Methyltransferase</keyword>
<protein>
    <submittedName>
        <fullName evidence="2">FkbM family methyltransferase</fullName>
    </submittedName>
</protein>
<dbReference type="InterPro" id="IPR029063">
    <property type="entry name" value="SAM-dependent_MTases_sf"/>
</dbReference>
<organism evidence="2 3">
    <name type="scientific">Streptomyces caeni</name>
    <dbReference type="NCBI Taxonomy" id="2307231"/>
    <lineage>
        <taxon>Bacteria</taxon>
        <taxon>Bacillati</taxon>
        <taxon>Actinomycetota</taxon>
        <taxon>Actinomycetes</taxon>
        <taxon>Kitasatosporales</taxon>
        <taxon>Streptomycetaceae</taxon>
        <taxon>Streptomyces</taxon>
    </lineage>
</organism>
<accession>A0ABW4ITR4</accession>
<dbReference type="Proteomes" id="UP001597261">
    <property type="component" value="Unassembled WGS sequence"/>
</dbReference>
<dbReference type="EMBL" id="JBHUDX010000053">
    <property type="protein sequence ID" value="MFD1660316.1"/>
    <property type="molecule type" value="Genomic_DNA"/>
</dbReference>
<evidence type="ECO:0000259" key="1">
    <source>
        <dbReference type="Pfam" id="PF05050"/>
    </source>
</evidence>
<dbReference type="InterPro" id="IPR053188">
    <property type="entry name" value="FkbM_Methyltransferase"/>
</dbReference>
<dbReference type="GO" id="GO:0008168">
    <property type="term" value="F:methyltransferase activity"/>
    <property type="evidence" value="ECO:0007669"/>
    <property type="project" value="UniProtKB-KW"/>
</dbReference>
<dbReference type="GO" id="GO:0032259">
    <property type="term" value="P:methylation"/>
    <property type="evidence" value="ECO:0007669"/>
    <property type="project" value="UniProtKB-KW"/>
</dbReference>
<dbReference type="Gene3D" id="3.40.50.150">
    <property type="entry name" value="Vaccinia Virus protein VP39"/>
    <property type="match status" value="1"/>
</dbReference>
<proteinExistence type="predicted"/>
<evidence type="ECO:0000313" key="3">
    <source>
        <dbReference type="Proteomes" id="UP001597261"/>
    </source>
</evidence>
<reference evidence="3" key="1">
    <citation type="journal article" date="2019" name="Int. J. Syst. Evol. Microbiol.">
        <title>The Global Catalogue of Microorganisms (GCM) 10K type strain sequencing project: providing services to taxonomists for standard genome sequencing and annotation.</title>
        <authorList>
            <consortium name="The Broad Institute Genomics Platform"/>
            <consortium name="The Broad Institute Genome Sequencing Center for Infectious Disease"/>
            <person name="Wu L."/>
            <person name="Ma J."/>
        </authorList>
    </citation>
    <scope>NUCLEOTIDE SEQUENCE [LARGE SCALE GENOMIC DNA]</scope>
    <source>
        <strain evidence="3">CGMCC 1.12470</strain>
    </source>
</reference>
<gene>
    <name evidence="2" type="ORF">ACFSL4_19435</name>
</gene>
<dbReference type="SUPFAM" id="SSF53335">
    <property type="entry name" value="S-adenosyl-L-methionine-dependent methyltransferases"/>
    <property type="match status" value="1"/>
</dbReference>
<dbReference type="NCBIfam" id="TIGR01444">
    <property type="entry name" value="fkbM_fam"/>
    <property type="match status" value="1"/>
</dbReference>
<name>A0ABW4ITR4_9ACTN</name>
<dbReference type="RefSeq" id="WP_381084296.1">
    <property type="nucleotide sequence ID" value="NZ_JBHUDX010000053.1"/>
</dbReference>
<comment type="caution">
    <text evidence="2">The sequence shown here is derived from an EMBL/GenBank/DDBJ whole genome shotgun (WGS) entry which is preliminary data.</text>
</comment>
<keyword evidence="2" id="KW-0808">Transferase</keyword>
<dbReference type="Pfam" id="PF05050">
    <property type="entry name" value="Methyltransf_21"/>
    <property type="match status" value="1"/>
</dbReference>
<evidence type="ECO:0000313" key="2">
    <source>
        <dbReference type="EMBL" id="MFD1660316.1"/>
    </source>
</evidence>
<dbReference type="InterPro" id="IPR006342">
    <property type="entry name" value="FkbM_mtfrase"/>
</dbReference>